<organism evidence="2 3">
    <name type="scientific">Callorhinchus milii</name>
    <name type="common">Ghost shark</name>
    <dbReference type="NCBI Taxonomy" id="7868"/>
    <lineage>
        <taxon>Eukaryota</taxon>
        <taxon>Metazoa</taxon>
        <taxon>Chordata</taxon>
        <taxon>Craniata</taxon>
        <taxon>Vertebrata</taxon>
        <taxon>Chondrichthyes</taxon>
        <taxon>Holocephali</taxon>
        <taxon>Chimaeriformes</taxon>
        <taxon>Callorhinchidae</taxon>
        <taxon>Callorhinchus</taxon>
    </lineage>
</organism>
<reference evidence="3" key="1">
    <citation type="journal article" date="2006" name="Science">
        <title>Ancient noncoding elements conserved in the human genome.</title>
        <authorList>
            <person name="Venkatesh B."/>
            <person name="Kirkness E.F."/>
            <person name="Loh Y.H."/>
            <person name="Halpern A.L."/>
            <person name="Lee A.P."/>
            <person name="Johnson J."/>
            <person name="Dandona N."/>
            <person name="Viswanathan L.D."/>
            <person name="Tay A."/>
            <person name="Venter J.C."/>
            <person name="Strausberg R.L."/>
            <person name="Brenner S."/>
        </authorList>
    </citation>
    <scope>NUCLEOTIDE SEQUENCE [LARGE SCALE GENOMIC DNA]</scope>
</reference>
<evidence type="ECO:0000313" key="3">
    <source>
        <dbReference type="Proteomes" id="UP000314986"/>
    </source>
</evidence>
<accession>A0A4W3HSL7</accession>
<dbReference type="AlphaFoldDB" id="A0A4W3HSL7"/>
<dbReference type="STRING" id="7868.ENSCMIP00000018310"/>
<dbReference type="GO" id="GO:0005576">
    <property type="term" value="C:extracellular region"/>
    <property type="evidence" value="ECO:0007669"/>
    <property type="project" value="GOC"/>
</dbReference>
<feature type="domain" description="RNA-polymerase II-associated protein 3-like C-terminal" evidence="1">
    <location>
        <begin position="112"/>
        <end position="200"/>
    </location>
</feature>
<reference evidence="2" key="4">
    <citation type="submission" date="2025-08" db="UniProtKB">
        <authorList>
            <consortium name="Ensembl"/>
        </authorList>
    </citation>
    <scope>IDENTIFICATION</scope>
</reference>
<dbReference type="InterPro" id="IPR042422">
    <property type="entry name" value="CC103"/>
</dbReference>
<dbReference type="InterPro" id="IPR025986">
    <property type="entry name" value="RPAP3-like_C"/>
</dbReference>
<dbReference type="GO" id="GO:0003351">
    <property type="term" value="P:epithelial cilium movement involved in extracellular fluid movement"/>
    <property type="evidence" value="ECO:0007669"/>
    <property type="project" value="TreeGrafter"/>
</dbReference>
<dbReference type="InParanoid" id="A0A4W3HSL7"/>
<name>A0A4W3HSL7_CALMI</name>
<dbReference type="Pfam" id="PF13877">
    <property type="entry name" value="RPAP3_C"/>
    <property type="match status" value="1"/>
</dbReference>
<evidence type="ECO:0000313" key="2">
    <source>
        <dbReference type="Ensembl" id="ENSCMIP00000018310.1"/>
    </source>
</evidence>
<dbReference type="GeneTree" id="ENSGT00390000004038"/>
<protein>
    <submittedName>
        <fullName evidence="2">Coiled-coil domain containing 103</fullName>
    </submittedName>
</protein>
<dbReference type="PANTHER" id="PTHR28572">
    <property type="entry name" value="COILED-COIL DOMAIN-CONTAINING PROTEIN 103"/>
    <property type="match status" value="1"/>
</dbReference>
<dbReference type="GO" id="GO:0007368">
    <property type="term" value="P:determination of left/right symmetry"/>
    <property type="evidence" value="ECO:0007669"/>
    <property type="project" value="TreeGrafter"/>
</dbReference>
<dbReference type="PANTHER" id="PTHR28572:SF1">
    <property type="entry name" value="COILED-COIL DOMAIN-CONTAINING PROTEIN 103"/>
    <property type="match status" value="1"/>
</dbReference>
<dbReference type="Ensembl" id="ENSCMIT00000018657.1">
    <property type="protein sequence ID" value="ENSCMIP00000018310.1"/>
    <property type="gene ID" value="ENSCMIG00000008627.1"/>
</dbReference>
<sequence>EFGFAVYLNLALQCLQQKQEVWKISLSATSRSIGYTVLLQEAHDSFICGGRNDWLKGEKPNDIVLASHLKPLNRRDKFGERKNGVWNVCAKTSNKSDHIPIEISKDSTSQLKTAGDFNRDWRRYYKTGPEKYGCLLNLGGERLGQIFCTEIGFGFLGEFLVILSDHFQQKDQLAIYQILQNFSETKRFSLNVEFLSSAEREKCMKLFQYFQEEDDSDLGSVTELESVPDQGEKPKHQQAVKKPNKQHVVNAINVANLQELRQAYKIC</sequence>
<reference evidence="2" key="5">
    <citation type="submission" date="2025-09" db="UniProtKB">
        <authorList>
            <consortium name="Ensembl"/>
        </authorList>
    </citation>
    <scope>IDENTIFICATION</scope>
</reference>
<proteinExistence type="predicted"/>
<reference evidence="3" key="2">
    <citation type="journal article" date="2007" name="PLoS Biol.">
        <title>Survey sequencing and comparative analysis of the elephant shark (Callorhinchus milii) genome.</title>
        <authorList>
            <person name="Venkatesh B."/>
            <person name="Kirkness E.F."/>
            <person name="Loh Y.H."/>
            <person name="Halpern A.L."/>
            <person name="Lee A.P."/>
            <person name="Johnson J."/>
            <person name="Dandona N."/>
            <person name="Viswanathan L.D."/>
            <person name="Tay A."/>
            <person name="Venter J.C."/>
            <person name="Strausberg R.L."/>
            <person name="Brenner S."/>
        </authorList>
    </citation>
    <scope>NUCLEOTIDE SEQUENCE [LARGE SCALE GENOMIC DNA]</scope>
</reference>
<evidence type="ECO:0000259" key="1">
    <source>
        <dbReference type="Pfam" id="PF13877"/>
    </source>
</evidence>
<keyword evidence="3" id="KW-1185">Reference proteome</keyword>
<reference evidence="3" key="3">
    <citation type="journal article" date="2014" name="Nature">
        <title>Elephant shark genome provides unique insights into gnathostome evolution.</title>
        <authorList>
            <consortium name="International Elephant Shark Genome Sequencing Consortium"/>
            <person name="Venkatesh B."/>
            <person name="Lee A.P."/>
            <person name="Ravi V."/>
            <person name="Maurya A.K."/>
            <person name="Lian M.M."/>
            <person name="Swann J.B."/>
            <person name="Ohta Y."/>
            <person name="Flajnik M.F."/>
            <person name="Sutoh Y."/>
            <person name="Kasahara M."/>
            <person name="Hoon S."/>
            <person name="Gangu V."/>
            <person name="Roy S.W."/>
            <person name="Irimia M."/>
            <person name="Korzh V."/>
            <person name="Kondrychyn I."/>
            <person name="Lim Z.W."/>
            <person name="Tay B.H."/>
            <person name="Tohari S."/>
            <person name="Kong K.W."/>
            <person name="Ho S."/>
            <person name="Lorente-Galdos B."/>
            <person name="Quilez J."/>
            <person name="Marques-Bonet T."/>
            <person name="Raney B.J."/>
            <person name="Ingham P.W."/>
            <person name="Tay A."/>
            <person name="Hillier L.W."/>
            <person name="Minx P."/>
            <person name="Boehm T."/>
            <person name="Wilson R.K."/>
            <person name="Brenner S."/>
            <person name="Warren W.C."/>
        </authorList>
    </citation>
    <scope>NUCLEOTIDE SEQUENCE [LARGE SCALE GENOMIC DNA]</scope>
</reference>
<gene>
    <name evidence="2" type="primary">ccdc103</name>
</gene>
<dbReference type="GO" id="GO:0036159">
    <property type="term" value="P:inner dynein arm assembly"/>
    <property type="evidence" value="ECO:0007669"/>
    <property type="project" value="TreeGrafter"/>
</dbReference>
<dbReference type="Proteomes" id="UP000314986">
    <property type="component" value="Unassembled WGS sequence"/>
</dbReference>
<dbReference type="GO" id="GO:0036157">
    <property type="term" value="C:outer dynein arm"/>
    <property type="evidence" value="ECO:0007669"/>
    <property type="project" value="InterPro"/>
</dbReference>